<feature type="compositionally biased region" description="Polar residues" evidence="1">
    <location>
        <begin position="115"/>
        <end position="126"/>
    </location>
</feature>
<sequence length="126" mass="13861">MGFGGRGGDSMSTDNMSMGKRVLREIGMVARDAAKESVLATYRQEYELGFDDAAQTCLGVLSEAADELRAKMKSGNLSKQEQPLLARLEELKEEMGERLQSAWEAEPAGEALPQPSVSRRQQNRLP</sequence>
<evidence type="ECO:0000256" key="1">
    <source>
        <dbReference type="SAM" id="MobiDB-lite"/>
    </source>
</evidence>
<gene>
    <name evidence="2" type="ORF">Sspor_13600</name>
</gene>
<protein>
    <submittedName>
        <fullName evidence="2">Uncharacterized protein</fullName>
    </submittedName>
</protein>
<comment type="caution">
    <text evidence="2">The sequence shown here is derived from an EMBL/GenBank/DDBJ whole genome shotgun (WGS) entry which is preliminary data.</text>
</comment>
<proteinExistence type="predicted"/>
<accession>A0ABQ3T5Y6</accession>
<evidence type="ECO:0000313" key="3">
    <source>
        <dbReference type="Proteomes" id="UP000608522"/>
    </source>
</evidence>
<keyword evidence="3" id="KW-1185">Reference proteome</keyword>
<name>A0ABQ3T5Y6_9ACTN</name>
<dbReference type="Proteomes" id="UP000608522">
    <property type="component" value="Unassembled WGS sequence"/>
</dbReference>
<feature type="region of interest" description="Disordered" evidence="1">
    <location>
        <begin position="96"/>
        <end position="126"/>
    </location>
</feature>
<reference evidence="3" key="1">
    <citation type="submission" date="2023-07" db="EMBL/GenBank/DDBJ databases">
        <title>Whole genome shotgun sequence of Streptomyces spororaveus NBRC 15456.</title>
        <authorList>
            <person name="Komaki H."/>
            <person name="Tamura T."/>
        </authorList>
    </citation>
    <scope>NUCLEOTIDE SEQUENCE [LARGE SCALE GENOMIC DNA]</scope>
    <source>
        <strain evidence="3">NBRC 15456</strain>
    </source>
</reference>
<evidence type="ECO:0000313" key="2">
    <source>
        <dbReference type="EMBL" id="GHI75799.1"/>
    </source>
</evidence>
<organism evidence="2 3">
    <name type="scientific">Streptomyces spororaveus</name>
    <dbReference type="NCBI Taxonomy" id="284039"/>
    <lineage>
        <taxon>Bacteria</taxon>
        <taxon>Bacillati</taxon>
        <taxon>Actinomycetota</taxon>
        <taxon>Actinomycetes</taxon>
        <taxon>Kitasatosporales</taxon>
        <taxon>Streptomycetaceae</taxon>
        <taxon>Streptomyces</taxon>
    </lineage>
</organism>
<dbReference type="EMBL" id="BNED01000005">
    <property type="protein sequence ID" value="GHI75799.1"/>
    <property type="molecule type" value="Genomic_DNA"/>
</dbReference>